<reference evidence="6" key="1">
    <citation type="submission" date="2021-06" db="EMBL/GenBank/DDBJ databases">
        <authorList>
            <person name="Hodson N. C."/>
            <person name="Mongue J. A."/>
            <person name="Jaron S. K."/>
        </authorList>
    </citation>
    <scope>NUCLEOTIDE SEQUENCE</scope>
</reference>
<sequence length="485" mass="53896">MTKANFRKDLGNIFLLVFLYVLQGIPLGLIASIPMILQNRSVSYKEQAKFSFAIWPFSLKLFWAPIVDALYSSRMGRRKTWLVPMQYLIGIFMLTLSPRVNELLDTGNIGLITGVFFMLNFLAATQDIAVDGWALTMLRKENVGYASTCNSVGQTAGYFLGFVVFLALESADFCNNYLRSAGESQTYGMVTLPGFLNFWAWVFIATTTLVWIMKREKPERGVSSEKIDVISSYKGLWQILQLPNIRLTLVFLLSCKIAFAAADSVTGLKFVEMGVPKDRLALLAIPMTPLQILLPVIISRYTAGPNPMNVFIKAYPFRLVYGLVFALVVYFTPSFKLADGTFPFIYYAGIVVIYAIHQVAVYSMFVAVMAFFAQVSDPTVGGTYMTLLNTVCNMGGNWPSTLVLWLVDPLTSKSCTGGTVSNDCSSTDLKEECTKAGGKCSVDVDGYYIMIPLNHHGSLIVLGYFILNAGIVTITCFWFDEQTTH</sequence>
<accession>A0A8J2PQS3</accession>
<keyword evidence="4 5" id="KW-0472">Membrane</keyword>
<feature type="transmembrane region" description="Helical" evidence="5">
    <location>
        <begin position="344"/>
        <end position="372"/>
    </location>
</feature>
<comment type="caution">
    <text evidence="6">The sequence shown here is derived from an EMBL/GenBank/DDBJ whole genome shotgun (WGS) entry which is preliminary data.</text>
</comment>
<feature type="transmembrane region" description="Helical" evidence="5">
    <location>
        <begin position="12"/>
        <end position="33"/>
    </location>
</feature>
<feature type="transmembrane region" description="Helical" evidence="5">
    <location>
        <begin position="53"/>
        <end position="71"/>
    </location>
</feature>
<dbReference type="EMBL" id="CAJVCH010531628">
    <property type="protein sequence ID" value="CAG7824081.1"/>
    <property type="molecule type" value="Genomic_DNA"/>
</dbReference>
<dbReference type="PANTHER" id="PTHR12778:SF9">
    <property type="entry name" value="ACETYL-COENZYME A TRANSPORTER 1"/>
    <property type="match status" value="1"/>
</dbReference>
<evidence type="ECO:0000256" key="3">
    <source>
        <dbReference type="ARBA" id="ARBA00022989"/>
    </source>
</evidence>
<dbReference type="InterPro" id="IPR004752">
    <property type="entry name" value="AmpG_permease/AT-1"/>
</dbReference>
<feature type="transmembrane region" description="Helical" evidence="5">
    <location>
        <begin position="282"/>
        <end position="303"/>
    </location>
</feature>
<dbReference type="OrthoDB" id="6415790at2759"/>
<feature type="transmembrane region" description="Helical" evidence="5">
    <location>
        <begin position="109"/>
        <end position="130"/>
    </location>
</feature>
<dbReference type="Pfam" id="PF13000">
    <property type="entry name" value="Acatn"/>
    <property type="match status" value="3"/>
</dbReference>
<keyword evidence="2 5" id="KW-0812">Transmembrane</keyword>
<name>A0A8J2PQS3_9HEXA</name>
<gene>
    <name evidence="6" type="ORF">AFUS01_LOCUS34261</name>
</gene>
<keyword evidence="7" id="KW-1185">Reference proteome</keyword>
<dbReference type="InterPro" id="IPR024371">
    <property type="entry name" value="AcetylCoA_trans_1-like"/>
</dbReference>
<proteinExistence type="predicted"/>
<dbReference type="GO" id="GO:0035348">
    <property type="term" value="P:acetyl-CoA transmembrane transport"/>
    <property type="evidence" value="ECO:0007669"/>
    <property type="project" value="InterPro"/>
</dbReference>
<dbReference type="GO" id="GO:0016020">
    <property type="term" value="C:membrane"/>
    <property type="evidence" value="ECO:0007669"/>
    <property type="project" value="UniProtKB-SubCell"/>
</dbReference>
<evidence type="ECO:0000256" key="2">
    <source>
        <dbReference type="ARBA" id="ARBA00022692"/>
    </source>
</evidence>
<feature type="transmembrane region" description="Helical" evidence="5">
    <location>
        <begin position="187"/>
        <end position="212"/>
    </location>
</feature>
<dbReference type="GO" id="GO:0008521">
    <property type="term" value="F:acetyl-CoA transmembrane transporter activity"/>
    <property type="evidence" value="ECO:0007669"/>
    <property type="project" value="InterPro"/>
</dbReference>
<protein>
    <recommendedName>
        <fullName evidence="8">Acetyl-coenzyme A transporter 1</fullName>
    </recommendedName>
</protein>
<comment type="subcellular location">
    <subcellularLocation>
        <location evidence="1">Membrane</location>
        <topology evidence="1">Multi-pass membrane protein</topology>
    </subcellularLocation>
</comment>
<feature type="transmembrane region" description="Helical" evidence="5">
    <location>
        <begin position="459"/>
        <end position="479"/>
    </location>
</feature>
<evidence type="ECO:0000256" key="5">
    <source>
        <dbReference type="SAM" id="Phobius"/>
    </source>
</evidence>
<feature type="transmembrane region" description="Helical" evidence="5">
    <location>
        <begin position="315"/>
        <end position="332"/>
    </location>
</feature>
<feature type="transmembrane region" description="Helical" evidence="5">
    <location>
        <begin position="80"/>
        <end position="97"/>
    </location>
</feature>
<dbReference type="Proteomes" id="UP000708208">
    <property type="component" value="Unassembled WGS sequence"/>
</dbReference>
<organism evidence="6 7">
    <name type="scientific">Allacma fusca</name>
    <dbReference type="NCBI Taxonomy" id="39272"/>
    <lineage>
        <taxon>Eukaryota</taxon>
        <taxon>Metazoa</taxon>
        <taxon>Ecdysozoa</taxon>
        <taxon>Arthropoda</taxon>
        <taxon>Hexapoda</taxon>
        <taxon>Collembola</taxon>
        <taxon>Symphypleona</taxon>
        <taxon>Sminthuridae</taxon>
        <taxon>Allacma</taxon>
    </lineage>
</organism>
<dbReference type="PANTHER" id="PTHR12778">
    <property type="entry name" value="SOLUTE CARRIER FAMILY 33 ACETYL-COA TRANSPORTER -RELATED"/>
    <property type="match status" value="1"/>
</dbReference>
<dbReference type="AlphaFoldDB" id="A0A8J2PQS3"/>
<evidence type="ECO:0000256" key="4">
    <source>
        <dbReference type="ARBA" id="ARBA00023136"/>
    </source>
</evidence>
<feature type="transmembrane region" description="Helical" evidence="5">
    <location>
        <begin position="142"/>
        <end position="167"/>
    </location>
</feature>
<evidence type="ECO:0000256" key="1">
    <source>
        <dbReference type="ARBA" id="ARBA00004141"/>
    </source>
</evidence>
<evidence type="ECO:0000313" key="7">
    <source>
        <dbReference type="Proteomes" id="UP000708208"/>
    </source>
</evidence>
<evidence type="ECO:0000313" key="6">
    <source>
        <dbReference type="EMBL" id="CAG7824081.1"/>
    </source>
</evidence>
<keyword evidence="3 5" id="KW-1133">Transmembrane helix</keyword>
<evidence type="ECO:0008006" key="8">
    <source>
        <dbReference type="Google" id="ProtNLM"/>
    </source>
</evidence>